<dbReference type="Pfam" id="PF04895">
    <property type="entry name" value="Nre_C"/>
    <property type="match status" value="1"/>
</dbReference>
<dbReference type="GO" id="GO:0006281">
    <property type="term" value="P:DNA repair"/>
    <property type="evidence" value="ECO:0007669"/>
    <property type="project" value="InterPro"/>
</dbReference>
<dbReference type="AlphaFoldDB" id="A0A098EA11"/>
<dbReference type="PANTHER" id="PTHR38136">
    <property type="entry name" value="DNA REPAIR PROTEIN"/>
    <property type="match status" value="1"/>
</dbReference>
<evidence type="ECO:0000259" key="2">
    <source>
        <dbReference type="Pfam" id="PF04895"/>
    </source>
</evidence>
<proteinExistence type="inferred from homology"/>
<accession>A0A098EA11</accession>
<dbReference type="Pfam" id="PF04894">
    <property type="entry name" value="Nre_N"/>
    <property type="match status" value="1"/>
</dbReference>
<feature type="domain" description="Archaeal Nre C-terminal" evidence="2">
    <location>
        <begin position="316"/>
        <end position="416"/>
    </location>
</feature>
<dbReference type="EMBL" id="CCXY01000081">
    <property type="protein sequence ID" value="CEG11825.1"/>
    <property type="molecule type" value="Genomic_DNA"/>
</dbReference>
<protein>
    <recommendedName>
        <fullName evidence="4">DNA repair protein</fullName>
    </recommendedName>
</protein>
<name>A0A098EA11_9ZZZZ</name>
<sequence>MKSKYQSWDNPRCEILKAMSEHLPMSRNLCLICKGGRLLCGRPSCPLIKKFSIQEPLQNKISTLMFGKSPSIFVGWKNYPDIFVGPLICLDSEKVGISDNPSLLYGANFDEIIKTRALLVRGMVKQNISEISNFSEKNKEIAISIKPIDIETKFKSLPEFKISFSSIAQPMGPTGELTDLRIAENPKIPKTVDEVIDENLNVTNTLKILYGERNFDIYYLIKAFSSGAFGMKEKRLVPTRWSITATDDLLGKIFIKEIKEYEKISEITVFSNTYLFNHFEILLIPGNWEFEQFEAWAPETLWTKGVKDYAINLEAEYYKGRNDYAIKEGGGYYAARFAVLEYLRKIKKQARVIIFREIYDGYIMPVGVWEVRENVRNAFKNKDRKFASLNDALNDIAKYLKVPMSEYLKRSEIMVQKRLEIGLF</sequence>
<dbReference type="InterPro" id="IPR033167">
    <property type="entry name" value="Nre"/>
</dbReference>
<reference evidence="3" key="1">
    <citation type="submission" date="2014-09" db="EMBL/GenBank/DDBJ databases">
        <authorList>
            <person name="Probst J Alexander"/>
        </authorList>
    </citation>
    <scope>NUCLEOTIDE SEQUENCE</scope>
</reference>
<organism evidence="3">
    <name type="scientific">groundwater metagenome</name>
    <dbReference type="NCBI Taxonomy" id="717931"/>
    <lineage>
        <taxon>unclassified sequences</taxon>
        <taxon>metagenomes</taxon>
        <taxon>ecological metagenomes</taxon>
    </lineage>
</organism>
<gene>
    <name evidence="3" type="ORF">MSIBF_A1710009</name>
</gene>
<feature type="domain" description="Archaeal Nre N-terminal" evidence="1">
    <location>
        <begin position="39"/>
        <end position="303"/>
    </location>
</feature>
<dbReference type="HAMAP" id="MF_02096">
    <property type="entry name" value="Nre"/>
    <property type="match status" value="1"/>
</dbReference>
<dbReference type="InterPro" id="IPR006978">
    <property type="entry name" value="Nre_N"/>
</dbReference>
<evidence type="ECO:0000313" key="3">
    <source>
        <dbReference type="EMBL" id="CEG11825.1"/>
    </source>
</evidence>
<dbReference type="InterPro" id="IPR006979">
    <property type="entry name" value="Nre_C"/>
</dbReference>
<evidence type="ECO:0008006" key="4">
    <source>
        <dbReference type="Google" id="ProtNLM"/>
    </source>
</evidence>
<evidence type="ECO:0000259" key="1">
    <source>
        <dbReference type="Pfam" id="PF04894"/>
    </source>
</evidence>
<dbReference type="PANTHER" id="PTHR38136:SF2">
    <property type="entry name" value="DNA REPAIR PROTEIN"/>
    <property type="match status" value="1"/>
</dbReference>